<keyword evidence="6" id="KW-0443">Lipid metabolism</keyword>
<evidence type="ECO:0000259" key="7">
    <source>
        <dbReference type="PROSITE" id="PS50035"/>
    </source>
</evidence>
<comment type="catalytic activity">
    <reaction evidence="1">
        <text>a 1,2-diacyl-sn-glycero-3-phosphocholine + H2O = a 1,2-diacyl-sn-glycero-3-phosphate + choline + H(+)</text>
        <dbReference type="Rhea" id="RHEA:14445"/>
        <dbReference type="ChEBI" id="CHEBI:15354"/>
        <dbReference type="ChEBI" id="CHEBI:15377"/>
        <dbReference type="ChEBI" id="CHEBI:15378"/>
        <dbReference type="ChEBI" id="CHEBI:57643"/>
        <dbReference type="ChEBI" id="CHEBI:58608"/>
        <dbReference type="EC" id="3.1.4.4"/>
    </reaction>
</comment>
<dbReference type="GO" id="GO:0016042">
    <property type="term" value="P:lipid catabolic process"/>
    <property type="evidence" value="ECO:0007669"/>
    <property type="project" value="UniProtKB-KW"/>
</dbReference>
<dbReference type="SMART" id="SM00155">
    <property type="entry name" value="PLDc"/>
    <property type="match status" value="1"/>
</dbReference>
<evidence type="ECO:0000313" key="8">
    <source>
        <dbReference type="EMBL" id="RXJ73026.1"/>
    </source>
</evidence>
<evidence type="ECO:0000256" key="6">
    <source>
        <dbReference type="ARBA" id="ARBA00023098"/>
    </source>
</evidence>
<evidence type="ECO:0000256" key="4">
    <source>
        <dbReference type="ARBA" id="ARBA00022801"/>
    </source>
</evidence>
<keyword evidence="5" id="KW-0442">Lipid degradation</keyword>
<evidence type="ECO:0000256" key="1">
    <source>
        <dbReference type="ARBA" id="ARBA00000798"/>
    </source>
</evidence>
<dbReference type="GO" id="GO:0004630">
    <property type="term" value="F:phospholipase D activity"/>
    <property type="evidence" value="ECO:0007669"/>
    <property type="project" value="UniProtKB-EC"/>
</dbReference>
<dbReference type="OrthoDB" id="9762009at2"/>
<dbReference type="Proteomes" id="UP000290287">
    <property type="component" value="Unassembled WGS sequence"/>
</dbReference>
<keyword evidence="4" id="KW-0378">Hydrolase</keyword>
<evidence type="ECO:0000313" key="9">
    <source>
        <dbReference type="Proteomes" id="UP000290287"/>
    </source>
</evidence>
<dbReference type="PROSITE" id="PS50035">
    <property type="entry name" value="PLD"/>
    <property type="match status" value="1"/>
</dbReference>
<reference evidence="8 9" key="1">
    <citation type="submission" date="2017-10" db="EMBL/GenBank/DDBJ databases">
        <title>Nyctiphanis sp. nov., isolated from the stomach of the euphausiid Nyctiphanes simplex (Hansen, 1911) in the Gulf of California.</title>
        <authorList>
            <person name="Gomez-Gil B."/>
            <person name="Aguilar-Mendez M."/>
            <person name="Lopez-Cortes A."/>
            <person name="Gomez-Gutierrez J."/>
            <person name="Roque A."/>
            <person name="Lang E."/>
            <person name="Gonzalez-Castillo A."/>
        </authorList>
    </citation>
    <scope>NUCLEOTIDE SEQUENCE [LARGE SCALE GENOMIC DNA]</scope>
    <source>
        <strain evidence="8 9">CAIM 600</strain>
    </source>
</reference>
<evidence type="ECO:0000256" key="3">
    <source>
        <dbReference type="ARBA" id="ARBA00012027"/>
    </source>
</evidence>
<dbReference type="GO" id="GO:0016891">
    <property type="term" value="F:RNA endonuclease activity producing 5'-phosphomonoesters, hydrolytic mechanism"/>
    <property type="evidence" value="ECO:0007669"/>
    <property type="project" value="TreeGrafter"/>
</dbReference>
<accession>A0A4Q0YPX4</accession>
<comment type="similarity">
    <text evidence="2">Belongs to the phospholipase D family.</text>
</comment>
<dbReference type="EC" id="3.1.4.4" evidence="3"/>
<comment type="caution">
    <text evidence="8">The sequence shown here is derived from an EMBL/GenBank/DDBJ whole genome shotgun (WGS) entry which is preliminary data.</text>
</comment>
<dbReference type="RefSeq" id="WP_129122469.1">
    <property type="nucleotide sequence ID" value="NZ_PEIB01000013.1"/>
</dbReference>
<feature type="domain" description="PLD phosphodiesterase" evidence="7">
    <location>
        <begin position="170"/>
        <end position="197"/>
    </location>
</feature>
<proteinExistence type="inferred from homology"/>
<dbReference type="Gene3D" id="3.30.870.10">
    <property type="entry name" value="Endonuclease Chain A"/>
    <property type="match status" value="1"/>
</dbReference>
<dbReference type="InterPro" id="IPR001736">
    <property type="entry name" value="PLipase_D/transphosphatidylase"/>
</dbReference>
<keyword evidence="9" id="KW-1185">Reference proteome</keyword>
<dbReference type="SUPFAM" id="SSF56024">
    <property type="entry name" value="Phospholipase D/nuclease"/>
    <property type="match status" value="1"/>
</dbReference>
<dbReference type="AlphaFoldDB" id="A0A4Q0YPX4"/>
<dbReference type="Pfam" id="PF13091">
    <property type="entry name" value="PLDc_2"/>
    <property type="match status" value="1"/>
</dbReference>
<organism evidence="8 9">
    <name type="scientific">Veronia nyctiphanis</name>
    <dbReference type="NCBI Taxonomy" id="1278244"/>
    <lineage>
        <taxon>Bacteria</taxon>
        <taxon>Pseudomonadati</taxon>
        <taxon>Pseudomonadota</taxon>
        <taxon>Gammaproteobacteria</taxon>
        <taxon>Vibrionales</taxon>
        <taxon>Vibrionaceae</taxon>
        <taxon>Veronia</taxon>
    </lineage>
</organism>
<protein>
    <recommendedName>
        <fullName evidence="3">phospholipase D</fullName>
        <ecNumber evidence="3">3.1.4.4</ecNumber>
    </recommendedName>
</protein>
<gene>
    <name evidence="8" type="ORF">CS022_12080</name>
</gene>
<evidence type="ECO:0000256" key="2">
    <source>
        <dbReference type="ARBA" id="ARBA00008664"/>
    </source>
</evidence>
<sequence length="236" mass="27202">MNRQKWTNWLEASLEDARLDDQEKRELQAELTEATLSEEDRAYLRNVSFKMAQKAVSDNADAGQTLRWLERVVKVLDNVRSAAVSDTATSWFSPGRACIAGITEQLKLARQSIDICVFTIADNDLTKQILDAHKRGVAVRIITDNDKMDDKGSDIEYLAEQGIAVKIDTTPYHMHHKFAIFDNKRLINGSFNWTRSATKYNQEDITLTDDRRFVDAFSRQFDKLWQKFPCHQPSQR</sequence>
<dbReference type="PANTHER" id="PTHR43856">
    <property type="entry name" value="CARDIOLIPIN HYDROLASE"/>
    <property type="match status" value="1"/>
</dbReference>
<dbReference type="PANTHER" id="PTHR43856:SF1">
    <property type="entry name" value="MITOCHONDRIAL CARDIOLIPIN HYDROLASE"/>
    <property type="match status" value="1"/>
</dbReference>
<name>A0A4Q0YPX4_9GAMM</name>
<evidence type="ECO:0000256" key="5">
    <source>
        <dbReference type="ARBA" id="ARBA00022963"/>
    </source>
</evidence>
<dbReference type="CDD" id="cd09171">
    <property type="entry name" value="PLDc_vPLD6_like"/>
    <property type="match status" value="1"/>
</dbReference>
<dbReference type="InterPro" id="IPR025202">
    <property type="entry name" value="PLD-like_dom"/>
</dbReference>
<dbReference type="GO" id="GO:0006793">
    <property type="term" value="P:phosphorus metabolic process"/>
    <property type="evidence" value="ECO:0007669"/>
    <property type="project" value="UniProtKB-ARBA"/>
</dbReference>
<dbReference type="EMBL" id="PEIB01000013">
    <property type="protein sequence ID" value="RXJ73026.1"/>
    <property type="molecule type" value="Genomic_DNA"/>
</dbReference>
<dbReference type="InterPro" id="IPR051406">
    <property type="entry name" value="PLD_domain"/>
</dbReference>